<feature type="coiled-coil region" evidence="1">
    <location>
        <begin position="277"/>
        <end position="332"/>
    </location>
</feature>
<feature type="region of interest" description="Disordered" evidence="2">
    <location>
        <begin position="927"/>
        <end position="950"/>
    </location>
</feature>
<evidence type="ECO:0000259" key="3">
    <source>
        <dbReference type="Pfam" id="PF14846"/>
    </source>
</evidence>
<evidence type="ECO:0000313" key="5">
    <source>
        <dbReference type="Proteomes" id="UP000271974"/>
    </source>
</evidence>
<feature type="region of interest" description="Disordered" evidence="2">
    <location>
        <begin position="128"/>
        <end position="194"/>
    </location>
</feature>
<feature type="coiled-coil region" evidence="1">
    <location>
        <begin position="357"/>
        <end position="624"/>
    </location>
</feature>
<dbReference type="InterPro" id="IPR055310">
    <property type="entry name" value="CEP112"/>
</dbReference>
<dbReference type="OrthoDB" id="78101at2759"/>
<proteinExistence type="predicted"/>
<dbReference type="PANTHER" id="PTHR18871:SF2">
    <property type="entry name" value="CENTROSOMAL PROTEIN OF 112 KDA"/>
    <property type="match status" value="1"/>
</dbReference>
<feature type="coiled-coil region" evidence="1">
    <location>
        <begin position="684"/>
        <end position="729"/>
    </location>
</feature>
<dbReference type="STRING" id="188477.A0A3S0ZZS6"/>
<gene>
    <name evidence="4" type="ORF">EGW08_001425</name>
</gene>
<organism evidence="4 5">
    <name type="scientific">Elysia chlorotica</name>
    <name type="common">Eastern emerald elysia</name>
    <name type="synonym">Sea slug</name>
    <dbReference type="NCBI Taxonomy" id="188477"/>
    <lineage>
        <taxon>Eukaryota</taxon>
        <taxon>Metazoa</taxon>
        <taxon>Spiralia</taxon>
        <taxon>Lophotrochozoa</taxon>
        <taxon>Mollusca</taxon>
        <taxon>Gastropoda</taxon>
        <taxon>Heterobranchia</taxon>
        <taxon>Euthyneura</taxon>
        <taxon>Panpulmonata</taxon>
        <taxon>Sacoglossa</taxon>
        <taxon>Placobranchoidea</taxon>
        <taxon>Plakobranchidae</taxon>
        <taxon>Elysia</taxon>
    </lineage>
</organism>
<feature type="coiled-coil region" evidence="1">
    <location>
        <begin position="899"/>
        <end position="926"/>
    </location>
</feature>
<evidence type="ECO:0000256" key="1">
    <source>
        <dbReference type="SAM" id="Coils"/>
    </source>
</evidence>
<evidence type="ECO:0000256" key="2">
    <source>
        <dbReference type="SAM" id="MobiDB-lite"/>
    </source>
</evidence>
<feature type="compositionally biased region" description="Basic and acidic residues" evidence="2">
    <location>
        <begin position="856"/>
        <end position="865"/>
    </location>
</feature>
<feature type="region of interest" description="Disordered" evidence="2">
    <location>
        <begin position="739"/>
        <end position="759"/>
    </location>
</feature>
<dbReference type="Proteomes" id="UP000271974">
    <property type="component" value="Unassembled WGS sequence"/>
</dbReference>
<comment type="caution">
    <text evidence="4">The sequence shown here is derived from an EMBL/GenBank/DDBJ whole genome shotgun (WGS) entry which is preliminary data.</text>
</comment>
<name>A0A3S0ZZS6_ELYCH</name>
<sequence length="950" mass="110244">MESDSELAFQLDRDFDKHLADMKPHVLKLPQKSERQKSAVWIKKLCEPAGSSICEPAGSSISSRQNRNMYAKLMLHMLKKGSLHSPFDQKPSEGPLQPLPSYMSIYFDDPLTDMTPQAERLPDWVEGELGDSLGSSGLPRSMGNPAATSTWVSSIGDRRERPHSSMGHTLDKDPSLSPIRHTDQGRSRGYSALSANDTDWSKPFGTSMISNFSLPKGTSLYDDIGHSSSKPSDREVAVRTKMIEAKFHEEKLKLQQRHDAAVQKIIDRKNTEIEDIKAHYKSKSKEMEDTISKLERKVQTLVKETDYIRQSKDKQIAELKNMSEESNETRRNEFEKKLHDVMTEFEQEKFDLQKQHTQNIQEILDDTNGRLQRMEAEYSHQTTTTTNVIKELESRVQQLMTEVDSTLSQRSAVEKEKNDAIAKYERLSTEHGRLKDRLSQVEKEHAIALESHEHELRTLKNKTEASLEFLKQEHSMSASKASDTISELEDKVDQLKKSLKDTEEHRHRQVRELEQGHQQDKVHLENLHDKQIRNMKKELEQLDSDWSKKLAKADQHTKDREQEISKLKEQKQLQAIQAEQALEEFKGQVEKNQARIYDDMKQQMQKVENDLQKSKQAREKQAKEFARQFEEEKYRHQHEIAEIKMAAEGEKSQMLRDIHVQKEYMVSEQEREIESLKDVHKTEILALEARIREKTDKAEKSQSDSERLIRELREELVQANQLRKQQLVELGLLREEEKQKMTRDHEAELSRIRGDSEQQRLELQKSHSAEMEKVMEKTNDRLKTIEKDYAERGHKSAESMAELQAIVTQLRGDIKRSRENSDEKLAELKQQYEEEKQNLRKQYSQNLGTIQRELESQRNKARNADLKLQQQESDHEDKMTQLQIQFEQKIRGLLPADLKQELEDTIASLRSQVVSLQQRSLLLQEELEGSRGKSNGGIVSYGKPPITSAV</sequence>
<feature type="region of interest" description="Disordered" evidence="2">
    <location>
        <begin position="856"/>
        <end position="876"/>
    </location>
</feature>
<accession>A0A3S0ZZS6</accession>
<dbReference type="PANTHER" id="PTHR18871">
    <property type="entry name" value="CENTROSOMAL PROTEIN OF 112 KDA"/>
    <property type="match status" value="1"/>
</dbReference>
<keyword evidence="5" id="KW-1185">Reference proteome</keyword>
<feature type="compositionally biased region" description="Basic and acidic residues" evidence="2">
    <location>
        <begin position="156"/>
        <end position="186"/>
    </location>
</feature>
<protein>
    <recommendedName>
        <fullName evidence="3">DUF4485 domain-containing protein</fullName>
    </recommendedName>
</protein>
<evidence type="ECO:0000313" key="4">
    <source>
        <dbReference type="EMBL" id="RUS90806.1"/>
    </source>
</evidence>
<dbReference type="AlphaFoldDB" id="A0A3S0ZZS6"/>
<reference evidence="4 5" key="1">
    <citation type="submission" date="2019-01" db="EMBL/GenBank/DDBJ databases">
        <title>A draft genome assembly of the solar-powered sea slug Elysia chlorotica.</title>
        <authorList>
            <person name="Cai H."/>
            <person name="Li Q."/>
            <person name="Fang X."/>
            <person name="Li J."/>
            <person name="Curtis N.E."/>
            <person name="Altenburger A."/>
            <person name="Shibata T."/>
            <person name="Feng M."/>
            <person name="Maeda T."/>
            <person name="Schwartz J.A."/>
            <person name="Shigenobu S."/>
            <person name="Lundholm N."/>
            <person name="Nishiyama T."/>
            <person name="Yang H."/>
            <person name="Hasebe M."/>
            <person name="Li S."/>
            <person name="Pierce S.K."/>
            <person name="Wang J."/>
        </authorList>
    </citation>
    <scope>NUCLEOTIDE SEQUENCE [LARGE SCALE GENOMIC DNA]</scope>
    <source>
        <strain evidence="4">EC2010</strain>
        <tissue evidence="4">Whole organism of an adult</tissue>
    </source>
</reference>
<dbReference type="EMBL" id="RQTK01000024">
    <property type="protein sequence ID" value="RUS90806.1"/>
    <property type="molecule type" value="Genomic_DNA"/>
</dbReference>
<dbReference type="Pfam" id="PF14846">
    <property type="entry name" value="DUF4485"/>
    <property type="match status" value="1"/>
</dbReference>
<keyword evidence="1" id="KW-0175">Coiled coil</keyword>
<dbReference type="InterPro" id="IPR027831">
    <property type="entry name" value="DUF4485"/>
</dbReference>
<feature type="domain" description="DUF4485" evidence="3">
    <location>
        <begin position="11"/>
        <end position="102"/>
    </location>
</feature>